<accession>A0A0P9D8M1</accession>
<dbReference type="Pfam" id="PF13472">
    <property type="entry name" value="Lipase_GDSL_2"/>
    <property type="match status" value="1"/>
</dbReference>
<gene>
    <name evidence="2" type="ORF">AN477_01990</name>
</gene>
<dbReference type="OrthoDB" id="26855at2"/>
<dbReference type="InterPro" id="IPR036514">
    <property type="entry name" value="SGNH_hydro_sf"/>
</dbReference>
<dbReference type="Proteomes" id="UP000050482">
    <property type="component" value="Unassembled WGS sequence"/>
</dbReference>
<dbReference type="Gene3D" id="3.40.50.1110">
    <property type="entry name" value="SGNH hydrolase"/>
    <property type="match status" value="1"/>
</dbReference>
<dbReference type="AlphaFoldDB" id="A0A0P9D8M1"/>
<dbReference type="CDD" id="cd00229">
    <property type="entry name" value="SGNH_hydrolase"/>
    <property type="match status" value="1"/>
</dbReference>
<dbReference type="InterPro" id="IPR013830">
    <property type="entry name" value="SGNH_hydro"/>
</dbReference>
<feature type="domain" description="SGNH hydrolase-type esterase" evidence="1">
    <location>
        <begin position="5"/>
        <end position="200"/>
    </location>
</feature>
<sequence length="213" mass="22912">MLYTALGDSITAGVGATSPAHAYPSLIVSMLQTRSIRAIGEVLAHPGWTSASLEWAVLENSPVYLQQASAISIWVGADDLVDAGLAVLHGAPKQTIKRSIERYGRDIVTLVLAIRKVSRRPIILCTQYNPFPNTPIVTEAIGGLNTVTEGVAGRLKTQLAPTHVWFEGKQAELIAGYRTGRIQDVLTSPRPPVHPNNQGHLAIAQGLTPMIRQ</sequence>
<evidence type="ECO:0000313" key="3">
    <source>
        <dbReference type="Proteomes" id="UP000050482"/>
    </source>
</evidence>
<name>A0A0P9D8M1_9BACL</name>
<organism evidence="2 3">
    <name type="scientific">Alicyclobacillus ferrooxydans</name>
    <dbReference type="NCBI Taxonomy" id="471514"/>
    <lineage>
        <taxon>Bacteria</taxon>
        <taxon>Bacillati</taxon>
        <taxon>Bacillota</taxon>
        <taxon>Bacilli</taxon>
        <taxon>Bacillales</taxon>
        <taxon>Alicyclobacillaceae</taxon>
        <taxon>Alicyclobacillus</taxon>
    </lineage>
</organism>
<protein>
    <recommendedName>
        <fullName evidence="1">SGNH hydrolase-type esterase domain-containing protein</fullName>
    </recommendedName>
</protein>
<reference evidence="2 3" key="1">
    <citation type="submission" date="2015-09" db="EMBL/GenBank/DDBJ databases">
        <title>Draft genome sequence of Alicyclobacillus ferrooxydans DSM 22381.</title>
        <authorList>
            <person name="Hemp J."/>
        </authorList>
    </citation>
    <scope>NUCLEOTIDE SEQUENCE [LARGE SCALE GENOMIC DNA]</scope>
    <source>
        <strain evidence="2 3">TC-34</strain>
    </source>
</reference>
<dbReference type="SUPFAM" id="SSF52266">
    <property type="entry name" value="SGNH hydrolase"/>
    <property type="match status" value="1"/>
</dbReference>
<keyword evidence="3" id="KW-1185">Reference proteome</keyword>
<evidence type="ECO:0000313" key="2">
    <source>
        <dbReference type="EMBL" id="KPV45698.1"/>
    </source>
</evidence>
<dbReference type="PATRIC" id="fig|471514.4.peg.407"/>
<comment type="caution">
    <text evidence="2">The sequence shown here is derived from an EMBL/GenBank/DDBJ whole genome shotgun (WGS) entry which is preliminary data.</text>
</comment>
<evidence type="ECO:0000259" key="1">
    <source>
        <dbReference type="Pfam" id="PF13472"/>
    </source>
</evidence>
<proteinExistence type="predicted"/>
<dbReference type="EMBL" id="LJCO01000008">
    <property type="protein sequence ID" value="KPV45698.1"/>
    <property type="molecule type" value="Genomic_DNA"/>
</dbReference>
<dbReference type="RefSeq" id="WP_054967494.1">
    <property type="nucleotide sequence ID" value="NZ_LJCO01000008.1"/>
</dbReference>
<dbReference type="STRING" id="471514.AN477_01990"/>